<proteinExistence type="inferred from homology"/>
<dbReference type="RefSeq" id="WP_387717467.1">
    <property type="nucleotide sequence ID" value="NZ_JBIAPI010000002.1"/>
</dbReference>
<comment type="similarity">
    <text evidence="2 3">Belongs to the DegT/DnrJ/EryC1 family.</text>
</comment>
<dbReference type="PIRSF" id="PIRSF000390">
    <property type="entry name" value="PLP_StrS"/>
    <property type="match status" value="1"/>
</dbReference>
<dbReference type="CDD" id="cd00616">
    <property type="entry name" value="AHBA_syn"/>
    <property type="match status" value="1"/>
</dbReference>
<evidence type="ECO:0000256" key="3">
    <source>
        <dbReference type="RuleBase" id="RU004508"/>
    </source>
</evidence>
<dbReference type="EMBL" id="JBIAPI010000002">
    <property type="protein sequence ID" value="MFF3224119.1"/>
    <property type="molecule type" value="Genomic_DNA"/>
</dbReference>
<dbReference type="PANTHER" id="PTHR30244:SF36">
    <property type="entry name" value="3-OXO-GLUCOSE-6-PHOSPHATE:GLUTAMATE AMINOTRANSFERASE"/>
    <property type="match status" value="1"/>
</dbReference>
<keyword evidence="1 3" id="KW-0663">Pyridoxal phosphate</keyword>
<dbReference type="Proteomes" id="UP001601948">
    <property type="component" value="Unassembled WGS sequence"/>
</dbReference>
<evidence type="ECO:0000256" key="2">
    <source>
        <dbReference type="ARBA" id="ARBA00037999"/>
    </source>
</evidence>
<keyword evidence="4" id="KW-0808">Transferase</keyword>
<dbReference type="PANTHER" id="PTHR30244">
    <property type="entry name" value="TRANSAMINASE"/>
    <property type="match status" value="1"/>
</dbReference>
<keyword evidence="5" id="KW-1185">Reference proteome</keyword>
<reference evidence="4 5" key="1">
    <citation type="submission" date="2024-10" db="EMBL/GenBank/DDBJ databases">
        <title>The Natural Products Discovery Center: Release of the First 8490 Sequenced Strains for Exploring Actinobacteria Biosynthetic Diversity.</title>
        <authorList>
            <person name="Kalkreuter E."/>
            <person name="Kautsar S.A."/>
            <person name="Yang D."/>
            <person name="Bader C.D."/>
            <person name="Teijaro C.N."/>
            <person name="Fluegel L."/>
            <person name="Davis C.M."/>
            <person name="Simpson J.R."/>
            <person name="Lauterbach L."/>
            <person name="Steele A.D."/>
            <person name="Gui C."/>
            <person name="Meng S."/>
            <person name="Li G."/>
            <person name="Viehrig K."/>
            <person name="Ye F."/>
            <person name="Su P."/>
            <person name="Kiefer A.F."/>
            <person name="Nichols A."/>
            <person name="Cepeda A.J."/>
            <person name="Yan W."/>
            <person name="Fan B."/>
            <person name="Jiang Y."/>
            <person name="Adhikari A."/>
            <person name="Zheng C.-J."/>
            <person name="Schuster L."/>
            <person name="Cowan T.M."/>
            <person name="Smanski M.J."/>
            <person name="Chevrette M.G."/>
            <person name="De Carvalho L.P.S."/>
            <person name="Shen B."/>
        </authorList>
    </citation>
    <scope>NUCLEOTIDE SEQUENCE [LARGE SCALE GENOMIC DNA]</scope>
    <source>
        <strain evidence="4 5">NPDC003040</strain>
    </source>
</reference>
<dbReference type="InterPro" id="IPR015424">
    <property type="entry name" value="PyrdxlP-dep_Trfase"/>
</dbReference>
<gene>
    <name evidence="4" type="ORF">ACFYV7_15105</name>
</gene>
<dbReference type="Pfam" id="PF01041">
    <property type="entry name" value="DegT_DnrJ_EryC1"/>
    <property type="match status" value="1"/>
</dbReference>
<dbReference type="Gene3D" id="3.90.1150.10">
    <property type="entry name" value="Aspartate Aminotransferase, domain 1"/>
    <property type="match status" value="1"/>
</dbReference>
<accession>A0ABW6QT66</accession>
<evidence type="ECO:0000313" key="4">
    <source>
        <dbReference type="EMBL" id="MFF3224119.1"/>
    </source>
</evidence>
<sequence>MRVPRYNYRAQFDDLPSLTCRIARSLEDGDYVLTDSVAGFEDRFADYIGTENAIGVGSGTDALILGLTALDIGPGDEVVTVANTFHATVLAITTVGATPVLVDCDHDSHLMDLAAVRAACTSRTRAILAVHLFGRSLDMDQLTTVAADLGIAVIEDCAQAVGARWRDRRVGSIGSIGCFSFHPSKNLAAAGDAGAVTTNDPDLARTVRVLRSLGQDGQNNHVRLGMNSKLDALQALVLNSKLDHLDTWNQSRRQIARRYIESCRDSGLVVSCLPEPPGDHVYHLFQVCVRDRDTVLNRLRANGIDAVVRYPTPIHRQPAFAAHHFHGDFPNAEYQAANTLALPIRPDMSDADVEFVCTSLHAALSATEETQP</sequence>
<dbReference type="SUPFAM" id="SSF53383">
    <property type="entry name" value="PLP-dependent transferases"/>
    <property type="match status" value="1"/>
</dbReference>
<evidence type="ECO:0000313" key="5">
    <source>
        <dbReference type="Proteomes" id="UP001601948"/>
    </source>
</evidence>
<protein>
    <submittedName>
        <fullName evidence="4">DegT/DnrJ/EryC1/StrS family aminotransferase</fullName>
    </submittedName>
</protein>
<dbReference type="Gene3D" id="3.40.640.10">
    <property type="entry name" value="Type I PLP-dependent aspartate aminotransferase-like (Major domain)"/>
    <property type="match status" value="1"/>
</dbReference>
<organism evidence="4 5">
    <name type="scientific">Nocardia suismassiliense</name>
    <dbReference type="NCBI Taxonomy" id="2077092"/>
    <lineage>
        <taxon>Bacteria</taxon>
        <taxon>Bacillati</taxon>
        <taxon>Actinomycetota</taxon>
        <taxon>Actinomycetes</taxon>
        <taxon>Mycobacteriales</taxon>
        <taxon>Nocardiaceae</taxon>
        <taxon>Nocardia</taxon>
    </lineage>
</organism>
<comment type="caution">
    <text evidence="4">The sequence shown here is derived from an EMBL/GenBank/DDBJ whole genome shotgun (WGS) entry which is preliminary data.</text>
</comment>
<dbReference type="InterPro" id="IPR015422">
    <property type="entry name" value="PyrdxlP-dep_Trfase_small"/>
</dbReference>
<dbReference type="InterPro" id="IPR015421">
    <property type="entry name" value="PyrdxlP-dep_Trfase_major"/>
</dbReference>
<evidence type="ECO:0000256" key="1">
    <source>
        <dbReference type="ARBA" id="ARBA00022898"/>
    </source>
</evidence>
<dbReference type="InterPro" id="IPR000653">
    <property type="entry name" value="DegT/StrS_aminotransferase"/>
</dbReference>
<keyword evidence="4" id="KW-0032">Aminotransferase</keyword>
<name>A0ABW6QT66_9NOCA</name>
<dbReference type="GO" id="GO:0008483">
    <property type="term" value="F:transaminase activity"/>
    <property type="evidence" value="ECO:0007669"/>
    <property type="project" value="UniProtKB-KW"/>
</dbReference>